<sequence>MPVRAWRRNAPEAPQRSEDENKRSGAAVNIPLPCKAVFCPLWSVSGAVAQWSETKEAISDTNQPVRAILRSKRSACDILV</sequence>
<dbReference type="PATRIC" id="fig|545.12.peg.5043"/>
<evidence type="ECO:0000256" key="1">
    <source>
        <dbReference type="SAM" id="MobiDB-lite"/>
    </source>
</evidence>
<organism evidence="2">
    <name type="scientific">Citrobacter koseri</name>
    <name type="common">Citrobacter diversus</name>
    <dbReference type="NCBI Taxonomy" id="545"/>
    <lineage>
        <taxon>Bacteria</taxon>
        <taxon>Pseudomonadati</taxon>
        <taxon>Pseudomonadota</taxon>
        <taxon>Gammaproteobacteria</taxon>
        <taxon>Enterobacterales</taxon>
        <taxon>Enterobacteriaceae</taxon>
        <taxon>Citrobacter</taxon>
    </lineage>
</organism>
<accession>A0A078LN06</accession>
<gene>
    <name evidence="2" type="ORF">BN1086_05000</name>
</gene>
<dbReference type="EMBL" id="LK931340">
    <property type="protein sequence ID" value="CDZ86747.1"/>
    <property type="molecule type" value="Genomic_DNA"/>
</dbReference>
<feature type="region of interest" description="Disordered" evidence="1">
    <location>
        <begin position="1"/>
        <end position="24"/>
    </location>
</feature>
<name>A0A078LN06_CITKO</name>
<reference evidence="2" key="1">
    <citation type="submission" date="2014-06" db="EMBL/GenBank/DDBJ databases">
        <authorList>
            <person name="Urmite Genomes Urmite Genomes"/>
        </authorList>
    </citation>
    <scope>NUCLEOTIDE SEQUENCE</scope>
</reference>
<protein>
    <submittedName>
        <fullName evidence="2">Uncharacterized protein</fullName>
    </submittedName>
</protein>
<evidence type="ECO:0000313" key="2">
    <source>
        <dbReference type="EMBL" id="CDZ86747.1"/>
    </source>
</evidence>
<dbReference type="AlphaFoldDB" id="A0A078LN06"/>
<proteinExistence type="predicted"/>